<gene>
    <name evidence="2" type="ORF">QI031_22225</name>
</gene>
<protein>
    <submittedName>
        <fullName evidence="2">Uncharacterized protein</fullName>
    </submittedName>
</protein>
<accession>A0AAJ6NPS9</accession>
<dbReference type="KEGG" id="hbq:QI031_22225"/>
<evidence type="ECO:0000313" key="3">
    <source>
        <dbReference type="Proteomes" id="UP001223520"/>
    </source>
</evidence>
<reference evidence="2 3" key="1">
    <citation type="journal article" date="2023" name="Limnol Oceanogr Lett">
        <title>Environmental adaptations by the intertidal Antarctic cyanobacterium Halotia branconii CENA392 as revealed using long-read genome sequencing.</title>
        <authorList>
            <person name="Dextro R.B."/>
            <person name="Delbaje E."/>
            <person name="Freitas P.N.N."/>
            <person name="Geraldes V."/>
            <person name="Pinto E."/>
            <person name="Long P.F."/>
            <person name="Fiore M.F."/>
        </authorList>
    </citation>
    <scope>NUCLEOTIDE SEQUENCE [LARGE SCALE GENOMIC DNA]</scope>
    <source>
        <strain evidence="2 3">CENA392</strain>
    </source>
</reference>
<dbReference type="Proteomes" id="UP001223520">
    <property type="component" value="Chromosome"/>
</dbReference>
<evidence type="ECO:0000256" key="1">
    <source>
        <dbReference type="SAM" id="MobiDB-lite"/>
    </source>
</evidence>
<keyword evidence="3" id="KW-1185">Reference proteome</keyword>
<feature type="region of interest" description="Disordered" evidence="1">
    <location>
        <begin position="67"/>
        <end position="87"/>
    </location>
</feature>
<dbReference type="AlphaFoldDB" id="A0AAJ6NPS9"/>
<proteinExistence type="predicted"/>
<dbReference type="RefSeq" id="WP_281481791.1">
    <property type="nucleotide sequence ID" value="NZ_CP124543.1"/>
</dbReference>
<dbReference type="EMBL" id="CP124543">
    <property type="protein sequence ID" value="WGV24469.1"/>
    <property type="molecule type" value="Genomic_DNA"/>
</dbReference>
<name>A0AAJ6NPS9_9CYAN</name>
<organism evidence="2 3">
    <name type="scientific">Halotia branconii CENA392</name>
    <dbReference type="NCBI Taxonomy" id="1539056"/>
    <lineage>
        <taxon>Bacteria</taxon>
        <taxon>Bacillati</taxon>
        <taxon>Cyanobacteriota</taxon>
        <taxon>Cyanophyceae</taxon>
        <taxon>Nostocales</taxon>
        <taxon>Nodulariaceae</taxon>
        <taxon>Halotia</taxon>
    </lineage>
</organism>
<evidence type="ECO:0000313" key="2">
    <source>
        <dbReference type="EMBL" id="WGV24469.1"/>
    </source>
</evidence>
<sequence length="119" mass="13708">MGLLPFGRNDGYLNGHDITQWHPAFLLLGRTLEECAAKYRQFCKKYRPQAKPEKRNLWGSRFLPSMKKDAKSKKSPGQMSLPWDKQRVTEDTEVHEVAEKFILANCYNPAVPGIEILKC</sequence>